<accession>A0A4Y8RCE2</accession>
<proteinExistence type="inferred from homology"/>
<evidence type="ECO:0000256" key="1">
    <source>
        <dbReference type="ARBA" id="ARBA00005125"/>
    </source>
</evidence>
<evidence type="ECO:0000259" key="3">
    <source>
        <dbReference type="Pfam" id="PF01370"/>
    </source>
</evidence>
<dbReference type="InterPro" id="IPR036291">
    <property type="entry name" value="NAD(P)-bd_dom_sf"/>
</dbReference>
<dbReference type="Pfam" id="PF01370">
    <property type="entry name" value="Epimerase"/>
    <property type="match status" value="1"/>
</dbReference>
<feature type="domain" description="NAD-dependent epimerase/dehydratase" evidence="3">
    <location>
        <begin position="4"/>
        <end position="237"/>
    </location>
</feature>
<evidence type="ECO:0000256" key="2">
    <source>
        <dbReference type="ARBA" id="ARBA00007637"/>
    </source>
</evidence>
<sequence>MKTILVTGGAGWLGGAIVRKLVGRGDRVVAADLRFGPQAEALAAGNANLVNATLDLTDGEEARRVIGEYRPDTVIHCAAIVGVLQCADAPELSIRVNVGGMANLLEAMRQTGVRRMIHVSTEETYGDFERPVIDEDHPQRPKSIYGLTKLAAENLGRTFARNHEMECIHVRTCWVYGPDLPRPRMPKTYVDAALSGKAFRQASGGDFAVDQVHIDDTVDGIVLALDKADHRFDTYQIATGEAPTLGDVADIVNRAVRGASVTVEAGPYYLDDKILSVGKGALNIARAKAELGFKPRFPIERGIRLLIDEARNSAGRR</sequence>
<evidence type="ECO:0000313" key="4">
    <source>
        <dbReference type="EMBL" id="TFF19136.1"/>
    </source>
</evidence>
<comment type="similarity">
    <text evidence="2">Belongs to the NAD(P)-dependent epimerase/dehydratase family.</text>
</comment>
<dbReference type="EMBL" id="SOZD01000007">
    <property type="protein sequence ID" value="TFF19136.1"/>
    <property type="molecule type" value="Genomic_DNA"/>
</dbReference>
<dbReference type="SUPFAM" id="SSF51735">
    <property type="entry name" value="NAD(P)-binding Rossmann-fold domains"/>
    <property type="match status" value="1"/>
</dbReference>
<dbReference type="PANTHER" id="PTHR43000">
    <property type="entry name" value="DTDP-D-GLUCOSE 4,6-DEHYDRATASE-RELATED"/>
    <property type="match status" value="1"/>
</dbReference>
<dbReference type="InterPro" id="IPR001509">
    <property type="entry name" value="Epimerase_deHydtase"/>
</dbReference>
<keyword evidence="5" id="KW-1185">Reference proteome</keyword>
<gene>
    <name evidence="4" type="ORF">E3C22_20415</name>
</gene>
<evidence type="ECO:0000313" key="5">
    <source>
        <dbReference type="Proteomes" id="UP000298179"/>
    </source>
</evidence>
<name>A0A4Y8RCE2_9HYPH</name>
<dbReference type="OrthoDB" id="9801785at2"/>
<organism evidence="4 5">
    <name type="scientific">Jiella endophytica</name>
    <dbReference type="NCBI Taxonomy" id="2558362"/>
    <lineage>
        <taxon>Bacteria</taxon>
        <taxon>Pseudomonadati</taxon>
        <taxon>Pseudomonadota</taxon>
        <taxon>Alphaproteobacteria</taxon>
        <taxon>Hyphomicrobiales</taxon>
        <taxon>Aurantimonadaceae</taxon>
        <taxon>Jiella</taxon>
    </lineage>
</organism>
<dbReference type="AlphaFoldDB" id="A0A4Y8RCE2"/>
<comment type="caution">
    <text evidence="4">The sequence shown here is derived from an EMBL/GenBank/DDBJ whole genome shotgun (WGS) entry which is preliminary data.</text>
</comment>
<protein>
    <submittedName>
        <fullName evidence="4">NAD(P)-dependent oxidoreductase</fullName>
    </submittedName>
</protein>
<dbReference type="RefSeq" id="WP_134763733.1">
    <property type="nucleotide sequence ID" value="NZ_SOZD01000007.1"/>
</dbReference>
<dbReference type="Gene3D" id="3.40.50.720">
    <property type="entry name" value="NAD(P)-binding Rossmann-like Domain"/>
    <property type="match status" value="1"/>
</dbReference>
<dbReference type="Proteomes" id="UP000298179">
    <property type="component" value="Unassembled WGS sequence"/>
</dbReference>
<comment type="pathway">
    <text evidence="1">Bacterial outer membrane biogenesis; LPS O-antigen biosynthesis.</text>
</comment>
<reference evidence="4 5" key="1">
    <citation type="submission" date="2019-03" db="EMBL/GenBank/DDBJ databases">
        <title>Jiella endophytica sp. nov., a novel endophytic bacterium isolated from root of Ficus microcarpa Linn. f.</title>
        <authorList>
            <person name="Tuo L."/>
        </authorList>
    </citation>
    <scope>NUCLEOTIDE SEQUENCE [LARGE SCALE GENOMIC DNA]</scope>
    <source>
        <strain evidence="4 5">CBS5Q-3</strain>
    </source>
</reference>